<evidence type="ECO:0008006" key="3">
    <source>
        <dbReference type="Google" id="ProtNLM"/>
    </source>
</evidence>
<comment type="caution">
    <text evidence="2">The sequence shown here is derived from an EMBL/GenBank/DDBJ whole genome shotgun (WGS) entry which is preliminary data.</text>
</comment>
<keyword evidence="1" id="KW-0812">Transmembrane</keyword>
<evidence type="ECO:0000256" key="1">
    <source>
        <dbReference type="SAM" id="Phobius"/>
    </source>
</evidence>
<feature type="non-terminal residue" evidence="2">
    <location>
        <position position="176"/>
    </location>
</feature>
<feature type="transmembrane region" description="Helical" evidence="1">
    <location>
        <begin position="38"/>
        <end position="58"/>
    </location>
</feature>
<name>K1XGR3_9BACT</name>
<dbReference type="EMBL" id="AMFJ01034389">
    <property type="protein sequence ID" value="EKD29480.1"/>
    <property type="molecule type" value="Genomic_DNA"/>
</dbReference>
<evidence type="ECO:0000313" key="2">
    <source>
        <dbReference type="EMBL" id="EKD29480.1"/>
    </source>
</evidence>
<keyword evidence="1" id="KW-1133">Transmembrane helix</keyword>
<gene>
    <name evidence="2" type="ORF">ACD_78C00389G0001</name>
</gene>
<sequence length="176" mass="20603">MYTMRSMQTLIPKLESILGVKKSPSVQERELFKKTQDFVSFITWIPGLRMIAVSNSLAMYATHPGSDIDLFIVTAPRRLWLVRTLVLSIAMILWVRTRTWDEAGKFCFPFLITERNLSLQGIALENDIYLAYWIATLKPIYNSFDTYGRFLRVNEWVNISINKEENEQYLLHTRDS</sequence>
<dbReference type="SUPFAM" id="SSF81301">
    <property type="entry name" value="Nucleotidyltransferase"/>
    <property type="match status" value="1"/>
</dbReference>
<keyword evidence="1" id="KW-0472">Membrane</keyword>
<dbReference type="InterPro" id="IPR043519">
    <property type="entry name" value="NT_sf"/>
</dbReference>
<protein>
    <recommendedName>
        <fullName evidence="3">Polymerase nucleotidyl transferase domain-containing protein</fullName>
    </recommendedName>
</protein>
<dbReference type="AlphaFoldDB" id="K1XGR3"/>
<organism evidence="2">
    <name type="scientific">uncultured bacterium</name>
    <name type="common">gcode 4</name>
    <dbReference type="NCBI Taxonomy" id="1234023"/>
    <lineage>
        <taxon>Bacteria</taxon>
        <taxon>environmental samples</taxon>
    </lineage>
</organism>
<reference evidence="2" key="1">
    <citation type="journal article" date="2012" name="Science">
        <title>Fermentation, hydrogen, and sulfur metabolism in multiple uncultivated bacterial phyla.</title>
        <authorList>
            <person name="Wrighton K.C."/>
            <person name="Thomas B.C."/>
            <person name="Sharon I."/>
            <person name="Miller C.S."/>
            <person name="Castelle C.J."/>
            <person name="VerBerkmoes N.C."/>
            <person name="Wilkins M.J."/>
            <person name="Hettich R.L."/>
            <person name="Lipton M.S."/>
            <person name="Williams K.H."/>
            <person name="Long P.E."/>
            <person name="Banfield J.F."/>
        </authorList>
    </citation>
    <scope>NUCLEOTIDE SEQUENCE [LARGE SCALE GENOMIC DNA]</scope>
</reference>
<feature type="transmembrane region" description="Helical" evidence="1">
    <location>
        <begin position="78"/>
        <end position="95"/>
    </location>
</feature>
<proteinExistence type="predicted"/>
<accession>K1XGR3</accession>